<keyword evidence="2 4" id="KW-0067">ATP-binding</keyword>
<protein>
    <submittedName>
        <fullName evidence="4">ABC transporter ATP-binding protein</fullName>
    </submittedName>
</protein>
<name>A0ABX7JR92_9RHOB</name>
<keyword evidence="1" id="KW-0547">Nucleotide-binding</keyword>
<dbReference type="Gene3D" id="3.40.50.300">
    <property type="entry name" value="P-loop containing nucleotide triphosphate hydrolases"/>
    <property type="match status" value="1"/>
</dbReference>
<feature type="domain" description="ABC transporter" evidence="3">
    <location>
        <begin position="4"/>
        <end position="230"/>
    </location>
</feature>
<dbReference type="SMART" id="SM00382">
    <property type="entry name" value="AAA"/>
    <property type="match status" value="1"/>
</dbReference>
<evidence type="ECO:0000256" key="1">
    <source>
        <dbReference type="ARBA" id="ARBA00022741"/>
    </source>
</evidence>
<dbReference type="InterPro" id="IPR027417">
    <property type="entry name" value="P-loop_NTPase"/>
</dbReference>
<dbReference type="InterPro" id="IPR003593">
    <property type="entry name" value="AAA+_ATPase"/>
</dbReference>
<proteinExistence type="predicted"/>
<dbReference type="InterPro" id="IPR003439">
    <property type="entry name" value="ABC_transporter-like_ATP-bd"/>
</dbReference>
<evidence type="ECO:0000313" key="5">
    <source>
        <dbReference type="Proteomes" id="UP000663629"/>
    </source>
</evidence>
<dbReference type="PANTHER" id="PTHR42794:SF2">
    <property type="entry name" value="ABC TRANSPORTER ATP-BINDING PROTEIN"/>
    <property type="match status" value="1"/>
</dbReference>
<gene>
    <name evidence="4" type="ORF">JWJ88_16160</name>
</gene>
<evidence type="ECO:0000256" key="2">
    <source>
        <dbReference type="ARBA" id="ARBA00022840"/>
    </source>
</evidence>
<dbReference type="GO" id="GO:0005524">
    <property type="term" value="F:ATP binding"/>
    <property type="evidence" value="ECO:0007669"/>
    <property type="project" value="UniProtKB-KW"/>
</dbReference>
<accession>A0ABX7JR92</accession>
<dbReference type="Pfam" id="PF00005">
    <property type="entry name" value="ABC_tran"/>
    <property type="match status" value="1"/>
</dbReference>
<keyword evidence="5" id="KW-1185">Reference proteome</keyword>
<dbReference type="Proteomes" id="UP000663629">
    <property type="component" value="Chromosome 2"/>
</dbReference>
<dbReference type="SUPFAM" id="SSF52540">
    <property type="entry name" value="P-loop containing nucleoside triphosphate hydrolases"/>
    <property type="match status" value="1"/>
</dbReference>
<reference evidence="4 5" key="1">
    <citation type="submission" date="2021-02" db="EMBL/GenBank/DDBJ databases">
        <title>Paracoccus methylovroum sp.nov., a new methanol and methylamine utilizing methylotrophic denitrifer.</title>
        <authorList>
            <person name="Timsy T."/>
            <person name="Behrendt U."/>
            <person name="Ulrich A."/>
            <person name="Spanner T."/>
            <person name="Foesel B.U."/>
            <person name="Horn M.A."/>
            <person name="Kolb S."/>
        </authorList>
    </citation>
    <scope>NUCLEOTIDE SEQUENCE [LARGE SCALE GENOMIC DNA]</scope>
    <source>
        <strain evidence="4 5">H4-D09</strain>
    </source>
</reference>
<dbReference type="PROSITE" id="PS50893">
    <property type="entry name" value="ABC_TRANSPORTER_2"/>
    <property type="match status" value="1"/>
</dbReference>
<sequence length="254" mass="26589">MTMLELRNLSLSRAGVPVLGGIDLRLGAGEFVGLLGPNGAGKTTLLRAALGLLPAQGHSSLAALSARERARAAAYMPQGREIAWPMPVEALVALGRIAHPHSAGAADRAAIERAMTALHLAPLRHRRATELSGGEQARTLIARALAQETPLLIADEPIAGLDPAAQIEVMRLFGQIAGQGRTVLASLHDLGLAARHCTRLVMLHRGRIAADGPPEQVLTAENLARVFGITAHLAQGPDGLLFQPLGTIGHDESL</sequence>
<dbReference type="EMBL" id="CP070371">
    <property type="protein sequence ID" value="QRZ15823.1"/>
    <property type="molecule type" value="Genomic_DNA"/>
</dbReference>
<evidence type="ECO:0000313" key="4">
    <source>
        <dbReference type="EMBL" id="QRZ15823.1"/>
    </source>
</evidence>
<dbReference type="PANTHER" id="PTHR42794">
    <property type="entry name" value="HEMIN IMPORT ATP-BINDING PROTEIN HMUV"/>
    <property type="match status" value="1"/>
</dbReference>
<organism evidence="4 5">
    <name type="scientific">Paracoccus methylovorus</name>
    <dbReference type="NCBI Taxonomy" id="2812658"/>
    <lineage>
        <taxon>Bacteria</taxon>
        <taxon>Pseudomonadati</taxon>
        <taxon>Pseudomonadota</taxon>
        <taxon>Alphaproteobacteria</taxon>
        <taxon>Rhodobacterales</taxon>
        <taxon>Paracoccaceae</taxon>
        <taxon>Paracoccus</taxon>
    </lineage>
</organism>
<evidence type="ECO:0000259" key="3">
    <source>
        <dbReference type="PROSITE" id="PS50893"/>
    </source>
</evidence>